<reference evidence="1" key="2">
    <citation type="submission" date="2020-09" db="EMBL/GenBank/DDBJ databases">
        <authorList>
            <person name="Sun Q."/>
            <person name="Zhou Y."/>
        </authorList>
    </citation>
    <scope>NUCLEOTIDE SEQUENCE</scope>
    <source>
        <strain evidence="1">CGMCC 1.12426</strain>
    </source>
</reference>
<dbReference type="OrthoDB" id="7677041at2"/>
<reference evidence="1" key="1">
    <citation type="journal article" date="2014" name="Int. J. Syst. Evol. Microbiol.">
        <title>Complete genome sequence of Corynebacterium casei LMG S-19264T (=DSM 44701T), isolated from a smear-ripened cheese.</title>
        <authorList>
            <consortium name="US DOE Joint Genome Institute (JGI-PGF)"/>
            <person name="Walter F."/>
            <person name="Albersmeier A."/>
            <person name="Kalinowski J."/>
            <person name="Ruckert C."/>
        </authorList>
    </citation>
    <scope>NUCLEOTIDE SEQUENCE</scope>
    <source>
        <strain evidence="1">CGMCC 1.12426</strain>
    </source>
</reference>
<evidence type="ECO:0008006" key="3">
    <source>
        <dbReference type="Google" id="ProtNLM"/>
    </source>
</evidence>
<sequence length="211" mass="22942">MPSGIAAVIPVLSQVDVVDPTYGQSDVAEFEPLAPAPEPELSLEDQLAEAYQRGRLDAGEELKDAFETERMRLKRAADAEMETFRISFEDDLAAKVSADLEAAFAALEMKLSASVARCLDPLLDDALVAHVVAGFEEALRQVWSGEEGRALKISGPQSLLERLEASLGADAGRVQLEVAARTELTACLDDTVISTRLSDWQMHLQSARETR</sequence>
<gene>
    <name evidence="1" type="ORF">GCM10011316_35120</name>
</gene>
<keyword evidence="2" id="KW-1185">Reference proteome</keyword>
<dbReference type="AlphaFoldDB" id="A0A916TMB4"/>
<dbReference type="EMBL" id="BMFA01000013">
    <property type="protein sequence ID" value="GGB60074.1"/>
    <property type="molecule type" value="Genomic_DNA"/>
</dbReference>
<evidence type="ECO:0000313" key="2">
    <source>
        <dbReference type="Proteomes" id="UP000605148"/>
    </source>
</evidence>
<dbReference type="RefSeq" id="WP_150497456.1">
    <property type="nucleotide sequence ID" value="NZ_BMFA01000013.1"/>
</dbReference>
<accession>A0A916TMB4</accession>
<comment type="caution">
    <text evidence="1">The sequence shown here is derived from an EMBL/GenBank/DDBJ whole genome shotgun (WGS) entry which is preliminary data.</text>
</comment>
<evidence type="ECO:0000313" key="1">
    <source>
        <dbReference type="EMBL" id="GGB60074.1"/>
    </source>
</evidence>
<proteinExistence type="predicted"/>
<organism evidence="1 2">
    <name type="scientific">Roseibium aquae</name>
    <dbReference type="NCBI Taxonomy" id="1323746"/>
    <lineage>
        <taxon>Bacteria</taxon>
        <taxon>Pseudomonadati</taxon>
        <taxon>Pseudomonadota</taxon>
        <taxon>Alphaproteobacteria</taxon>
        <taxon>Hyphomicrobiales</taxon>
        <taxon>Stappiaceae</taxon>
        <taxon>Roseibium</taxon>
    </lineage>
</organism>
<name>A0A916TMB4_9HYPH</name>
<dbReference type="Proteomes" id="UP000605148">
    <property type="component" value="Unassembled WGS sequence"/>
</dbReference>
<protein>
    <recommendedName>
        <fullName evidence="3">Flagellar assembly protein FliH</fullName>
    </recommendedName>
</protein>